<dbReference type="InterPro" id="IPR052901">
    <property type="entry name" value="Bact_TGase-like"/>
</dbReference>
<keyword evidence="5" id="KW-1185">Reference proteome</keyword>
<dbReference type="SUPFAM" id="SSF54001">
    <property type="entry name" value="Cysteine proteinases"/>
    <property type="match status" value="1"/>
</dbReference>
<dbReference type="InterPro" id="IPR038765">
    <property type="entry name" value="Papain-like_cys_pep_sf"/>
</dbReference>
<evidence type="ECO:0000256" key="1">
    <source>
        <dbReference type="SAM" id="MobiDB-lite"/>
    </source>
</evidence>
<feature type="transmembrane region" description="Helical" evidence="2">
    <location>
        <begin position="137"/>
        <end position="155"/>
    </location>
</feature>
<feature type="compositionally biased region" description="Basic and acidic residues" evidence="1">
    <location>
        <begin position="545"/>
        <end position="558"/>
    </location>
</feature>
<feature type="transmembrane region" description="Helical" evidence="2">
    <location>
        <begin position="220"/>
        <end position="241"/>
    </location>
</feature>
<feature type="transmembrane region" description="Helical" evidence="2">
    <location>
        <begin position="599"/>
        <end position="618"/>
    </location>
</feature>
<sequence length="754" mass="76601">MVIRLAALVAVAVLAGLSLDRVYDGSLLSFLVAGAALGAAGVSVALRRAATWSVGPVSVVAMVGYVLVAAAVSAARADVPGPLVEITGDALANGAPRMLTAMIPVTPQPDTVVIPVMATWLAALVGSELAIRGGRTLLSAVPALALFGGALYLVGPNAAPAMPLTVAVVGVLGLNVALAGVASGHATVGGGPAAGDVRVAGDGGSGLLRAARQRAGWGRLVAAGAALGAAAAVAVPAAGLVDNRPGDPRRHVTPPRLDALEANPLVRLSGWALRPEQSLFEVRLTGGADAPNRLRLATLSRYDGVTWQLGATFRTAGRALPPPADEVSDPTGAVAQEFTITGLDGRLLPAAAAPRSVEGVRVAFDPDGGALLCPEPLSPGVRYTARSAVRPVPAGLLPDAAVPQDERAAALMTVGDGAPAELTELADRIGADAVTAYERATALERHLSGRYRLAADAPSGHAYPNLSFFLFGPAHAGGRRGASEQFAAAFAVLARLMGLPTRVVVGFRVPAGGGPVRGADAVAWPEVLFDGVGWTPFDPLPRADQPPRRPESDIRPRPEPTTPPPSAPPSPAEPPQPTPGAPPATAAAPAGDGVPTGALAAPLAVAALAVAAGASMVARRRLTRRRLGTADPRARVAGAWQELHDALRLSGRAPAPHLTATAVAELTACAGGPAVTRLADAANLVAFAPPGSGAVSAPDADIAVAQAVGHVAWARSQLSWWRRWWWTIHPGPLRWRQSGVDRQPHRDGGARAER</sequence>
<dbReference type="RefSeq" id="WP_344171831.1">
    <property type="nucleotide sequence ID" value="NZ_BAAARY010000008.1"/>
</dbReference>
<dbReference type="Gene3D" id="3.10.620.30">
    <property type="match status" value="1"/>
</dbReference>
<dbReference type="PANTHER" id="PTHR42736:SF1">
    <property type="entry name" value="PROTEIN-GLUTAMINE GAMMA-GLUTAMYLTRANSFERASE"/>
    <property type="match status" value="1"/>
</dbReference>
<feature type="domain" description="Transglutaminase-like" evidence="3">
    <location>
        <begin position="475"/>
        <end position="541"/>
    </location>
</feature>
<evidence type="ECO:0000256" key="2">
    <source>
        <dbReference type="SAM" id="Phobius"/>
    </source>
</evidence>
<protein>
    <recommendedName>
        <fullName evidence="3">Transglutaminase-like domain-containing protein</fullName>
    </recommendedName>
</protein>
<evidence type="ECO:0000259" key="3">
    <source>
        <dbReference type="SMART" id="SM00460"/>
    </source>
</evidence>
<dbReference type="PANTHER" id="PTHR42736">
    <property type="entry name" value="PROTEIN-GLUTAMINE GAMMA-GLUTAMYLTRANSFERASE"/>
    <property type="match status" value="1"/>
</dbReference>
<evidence type="ECO:0000313" key="5">
    <source>
        <dbReference type="Proteomes" id="UP001499978"/>
    </source>
</evidence>
<accession>A0ABP6ATF9</accession>
<feature type="compositionally biased region" description="Pro residues" evidence="1">
    <location>
        <begin position="559"/>
        <end position="582"/>
    </location>
</feature>
<organism evidence="4 5">
    <name type="scientific">Pilimelia columellifera subsp. columellifera</name>
    <dbReference type="NCBI Taxonomy" id="706583"/>
    <lineage>
        <taxon>Bacteria</taxon>
        <taxon>Bacillati</taxon>
        <taxon>Actinomycetota</taxon>
        <taxon>Actinomycetes</taxon>
        <taxon>Micromonosporales</taxon>
        <taxon>Micromonosporaceae</taxon>
        <taxon>Pilimelia</taxon>
    </lineage>
</organism>
<feature type="transmembrane region" description="Helical" evidence="2">
    <location>
        <begin position="161"/>
        <end position="182"/>
    </location>
</feature>
<dbReference type="InterPro" id="IPR002931">
    <property type="entry name" value="Transglutaminase-like"/>
</dbReference>
<dbReference type="InterPro" id="IPR021878">
    <property type="entry name" value="TgpA_N"/>
</dbReference>
<dbReference type="EMBL" id="BAAARY010000008">
    <property type="protein sequence ID" value="GAA2523000.1"/>
    <property type="molecule type" value="Genomic_DNA"/>
</dbReference>
<dbReference type="Pfam" id="PF01841">
    <property type="entry name" value="Transglut_core"/>
    <property type="match status" value="1"/>
</dbReference>
<proteinExistence type="predicted"/>
<gene>
    <name evidence="4" type="ORF">GCM10010201_21520</name>
</gene>
<keyword evidence="2" id="KW-0812">Transmembrane</keyword>
<feature type="transmembrane region" description="Helical" evidence="2">
    <location>
        <begin position="112"/>
        <end position="130"/>
    </location>
</feature>
<evidence type="ECO:0000313" key="4">
    <source>
        <dbReference type="EMBL" id="GAA2523000.1"/>
    </source>
</evidence>
<reference evidence="5" key="1">
    <citation type="journal article" date="2019" name="Int. J. Syst. Evol. Microbiol.">
        <title>The Global Catalogue of Microorganisms (GCM) 10K type strain sequencing project: providing services to taxonomists for standard genome sequencing and annotation.</title>
        <authorList>
            <consortium name="The Broad Institute Genomics Platform"/>
            <consortium name="The Broad Institute Genome Sequencing Center for Infectious Disease"/>
            <person name="Wu L."/>
            <person name="Ma J."/>
        </authorList>
    </citation>
    <scope>NUCLEOTIDE SEQUENCE [LARGE SCALE GENOMIC DNA]</scope>
    <source>
        <strain evidence="5">JCM 3367</strain>
    </source>
</reference>
<keyword evidence="2" id="KW-0472">Membrane</keyword>
<keyword evidence="2" id="KW-1133">Transmembrane helix</keyword>
<feature type="transmembrane region" description="Helical" evidence="2">
    <location>
        <begin position="53"/>
        <end position="75"/>
    </location>
</feature>
<feature type="transmembrane region" description="Helical" evidence="2">
    <location>
        <begin position="28"/>
        <end position="46"/>
    </location>
</feature>
<dbReference type="SMART" id="SM00460">
    <property type="entry name" value="TGc"/>
    <property type="match status" value="1"/>
</dbReference>
<feature type="region of interest" description="Disordered" evidence="1">
    <location>
        <begin position="538"/>
        <end position="591"/>
    </location>
</feature>
<dbReference type="Pfam" id="PF11992">
    <property type="entry name" value="TgpA_N"/>
    <property type="match status" value="1"/>
</dbReference>
<dbReference type="Proteomes" id="UP001499978">
    <property type="component" value="Unassembled WGS sequence"/>
</dbReference>
<name>A0ABP6ATF9_9ACTN</name>
<comment type="caution">
    <text evidence="4">The sequence shown here is derived from an EMBL/GenBank/DDBJ whole genome shotgun (WGS) entry which is preliminary data.</text>
</comment>